<keyword evidence="2" id="KW-1185">Reference proteome</keyword>
<dbReference type="EMBL" id="JARKIF010000004">
    <property type="protein sequence ID" value="KAJ7641173.1"/>
    <property type="molecule type" value="Genomic_DNA"/>
</dbReference>
<dbReference type="SUPFAM" id="SSF81383">
    <property type="entry name" value="F-box domain"/>
    <property type="match status" value="1"/>
</dbReference>
<evidence type="ECO:0000313" key="1">
    <source>
        <dbReference type="EMBL" id="KAJ7641173.1"/>
    </source>
</evidence>
<dbReference type="InterPro" id="IPR036047">
    <property type="entry name" value="F-box-like_dom_sf"/>
</dbReference>
<sequence length="371" mass="41880">MDRPSPQATPAADRARVVAIDSEIHELEEQIRVLLLEQEACHQRLDVYKYPVLTLPNEITSEIFMHFLPPYPTCPRLAGPNSPTSLTYICRQWREIALATPKLWRAFCTVYTYSETEPARVAQTWLERSGSCPLSIYMGSSDKECFLALLLHRERWRHVQLDLAAEDVALIKGPMPLLESLSLNVDDIEYTHPATTVDDFPRLRAVTLDVADHGKWLPISQLTNLTYEEGDHADYYLPLLHGAANLVRLNLIDCSTDIPLESSVILERLETLVLLKTYSWEGDASQIFETFTLPVLHTLHISGALLGTDPINSLNLVVARSGCKLQAVLVAGKCGSWEESFHAAFPSIPDIAFDSQYNWYSEERRGNRDAF</sequence>
<organism evidence="1 2">
    <name type="scientific">Roridomyces roridus</name>
    <dbReference type="NCBI Taxonomy" id="1738132"/>
    <lineage>
        <taxon>Eukaryota</taxon>
        <taxon>Fungi</taxon>
        <taxon>Dikarya</taxon>
        <taxon>Basidiomycota</taxon>
        <taxon>Agaricomycotina</taxon>
        <taxon>Agaricomycetes</taxon>
        <taxon>Agaricomycetidae</taxon>
        <taxon>Agaricales</taxon>
        <taxon>Marasmiineae</taxon>
        <taxon>Mycenaceae</taxon>
        <taxon>Roridomyces</taxon>
    </lineage>
</organism>
<gene>
    <name evidence="1" type="ORF">FB45DRAFT_1053751</name>
</gene>
<accession>A0AAD7C712</accession>
<dbReference type="AlphaFoldDB" id="A0AAD7C712"/>
<comment type="caution">
    <text evidence="1">The sequence shown here is derived from an EMBL/GenBank/DDBJ whole genome shotgun (WGS) entry which is preliminary data.</text>
</comment>
<proteinExistence type="predicted"/>
<evidence type="ECO:0008006" key="3">
    <source>
        <dbReference type="Google" id="ProtNLM"/>
    </source>
</evidence>
<protein>
    <recommendedName>
        <fullName evidence="3">F-box domain-containing protein</fullName>
    </recommendedName>
</protein>
<evidence type="ECO:0000313" key="2">
    <source>
        <dbReference type="Proteomes" id="UP001221142"/>
    </source>
</evidence>
<dbReference type="Proteomes" id="UP001221142">
    <property type="component" value="Unassembled WGS sequence"/>
</dbReference>
<reference evidence="1" key="1">
    <citation type="submission" date="2023-03" db="EMBL/GenBank/DDBJ databases">
        <title>Massive genome expansion in bonnet fungi (Mycena s.s.) driven by repeated elements and novel gene families across ecological guilds.</title>
        <authorList>
            <consortium name="Lawrence Berkeley National Laboratory"/>
            <person name="Harder C.B."/>
            <person name="Miyauchi S."/>
            <person name="Viragh M."/>
            <person name="Kuo A."/>
            <person name="Thoen E."/>
            <person name="Andreopoulos B."/>
            <person name="Lu D."/>
            <person name="Skrede I."/>
            <person name="Drula E."/>
            <person name="Henrissat B."/>
            <person name="Morin E."/>
            <person name="Kohler A."/>
            <person name="Barry K."/>
            <person name="LaButti K."/>
            <person name="Morin E."/>
            <person name="Salamov A."/>
            <person name="Lipzen A."/>
            <person name="Mereny Z."/>
            <person name="Hegedus B."/>
            <person name="Baldrian P."/>
            <person name="Stursova M."/>
            <person name="Weitz H."/>
            <person name="Taylor A."/>
            <person name="Grigoriev I.V."/>
            <person name="Nagy L.G."/>
            <person name="Martin F."/>
            <person name="Kauserud H."/>
        </authorList>
    </citation>
    <scope>NUCLEOTIDE SEQUENCE</scope>
    <source>
        <strain evidence="1">9284</strain>
    </source>
</reference>
<name>A0AAD7C712_9AGAR</name>